<evidence type="ECO:0000259" key="1">
    <source>
        <dbReference type="Pfam" id="PF16227"/>
    </source>
</evidence>
<reference evidence="2 3" key="1">
    <citation type="submission" date="2017-06" db="EMBL/GenBank/DDBJ databases">
        <title>Investigating the central metabolism of Clostridium thermosuccinogenes.</title>
        <authorList>
            <person name="Koendjbiharie J.G."/>
            <person name="van Kranenburg R."/>
        </authorList>
    </citation>
    <scope>NUCLEOTIDE SEQUENCE [LARGE SCALE GENOMIC DNA]</scope>
    <source>
        <strain evidence="2 3">DSM 5806</strain>
    </source>
</reference>
<dbReference type="Proteomes" id="UP000236151">
    <property type="component" value="Unassembled WGS sequence"/>
</dbReference>
<feature type="domain" description="DUF4886" evidence="1">
    <location>
        <begin position="3"/>
        <end position="236"/>
    </location>
</feature>
<organism evidence="2 3">
    <name type="scientific">Clostridium thermosuccinogenes</name>
    <dbReference type="NCBI Taxonomy" id="84032"/>
    <lineage>
        <taxon>Bacteria</taxon>
        <taxon>Bacillati</taxon>
        <taxon>Bacillota</taxon>
        <taxon>Clostridia</taxon>
        <taxon>Eubacteriales</taxon>
        <taxon>Clostridiaceae</taxon>
        <taxon>Clostridium</taxon>
    </lineage>
</organism>
<evidence type="ECO:0000313" key="2">
    <source>
        <dbReference type="EMBL" id="PNT99987.1"/>
    </source>
</evidence>
<dbReference type="Gene3D" id="3.40.50.1110">
    <property type="entry name" value="SGNH hydrolase"/>
    <property type="match status" value="1"/>
</dbReference>
<dbReference type="EMBL" id="NIOJ01000014">
    <property type="protein sequence ID" value="PNT99987.1"/>
    <property type="molecule type" value="Genomic_DNA"/>
</dbReference>
<dbReference type="AlphaFoldDB" id="A0A2K2FMH5"/>
<accession>A0A2K2FMH5</accession>
<dbReference type="InterPro" id="IPR032616">
    <property type="entry name" value="DUF4886"/>
</dbReference>
<dbReference type="Pfam" id="PF16227">
    <property type="entry name" value="DUF4886"/>
    <property type="match status" value="1"/>
</dbReference>
<dbReference type="OrthoDB" id="265974at2"/>
<gene>
    <name evidence="2" type="ORF">CDQ84_07140</name>
</gene>
<proteinExistence type="predicted"/>
<evidence type="ECO:0000313" key="3">
    <source>
        <dbReference type="Proteomes" id="UP000236151"/>
    </source>
</evidence>
<comment type="caution">
    <text evidence="2">The sequence shown here is derived from an EMBL/GenBank/DDBJ whole genome shotgun (WGS) entry which is preliminary data.</text>
</comment>
<keyword evidence="3" id="KW-1185">Reference proteome</keyword>
<name>A0A2K2FMH5_9CLOT</name>
<dbReference type="SUPFAM" id="SSF52266">
    <property type="entry name" value="SGNH hydrolase"/>
    <property type="match status" value="1"/>
</dbReference>
<protein>
    <recommendedName>
        <fullName evidence="1">DUF4886 domain-containing protein</fullName>
    </recommendedName>
</protein>
<sequence length="257" mass="28895">MIKVIAIGNSFSVDAVEYLRDIAAAGGVDMLVGNLYIGGCSLKTHWNNACSDAKAYIYYRFDKNTREETSDVSIREALESEEWDIVTMQQASYDSGVYGTYEPYLSNLSRYVRNIRPMAEQVIHQTWAYEIDSDHEGFLNYNKDQLIMFNALKDAYSKAAKSLGARIIPCGEAIQKARASHLFDYANGGKSLCRDGFHASIPQGRYLLGAVWYEFLTGKSILENPFVPYDENTSSSPTLEELAVLKQCAHEAVLQYR</sequence>
<dbReference type="RefSeq" id="WP_103081044.1">
    <property type="nucleotide sequence ID" value="NZ_CP021850.1"/>
</dbReference>
<dbReference type="KEGG" id="cthd:CDO33_08835"/>
<dbReference type="InterPro" id="IPR036514">
    <property type="entry name" value="SGNH_hydro_sf"/>
</dbReference>